<evidence type="ECO:0000313" key="3">
    <source>
        <dbReference type="Proteomes" id="UP000176864"/>
    </source>
</evidence>
<comment type="caution">
    <text evidence="2">The sequence shown here is derived from an EMBL/GenBank/DDBJ whole genome shotgun (WGS) entry which is preliminary data.</text>
</comment>
<dbReference type="SUPFAM" id="SSF69754">
    <property type="entry name" value="Ribosome binding protein Y (YfiA homologue)"/>
    <property type="match status" value="1"/>
</dbReference>
<dbReference type="Gene3D" id="3.30.160.100">
    <property type="entry name" value="Ribosome hibernation promotion factor-like"/>
    <property type="match status" value="1"/>
</dbReference>
<dbReference type="PANTHER" id="PTHR33231:SF1">
    <property type="entry name" value="30S RIBOSOMAL PROTEIN"/>
    <property type="match status" value="1"/>
</dbReference>
<gene>
    <name evidence="2" type="ORF">A2751_04580</name>
</gene>
<dbReference type="InterPro" id="IPR003489">
    <property type="entry name" value="RHF/RaiA"/>
</dbReference>
<dbReference type="InterPro" id="IPR036567">
    <property type="entry name" value="RHF-like"/>
</dbReference>
<proteinExistence type="predicted"/>
<evidence type="ECO:0000313" key="2">
    <source>
        <dbReference type="EMBL" id="OGE79238.1"/>
    </source>
</evidence>
<dbReference type="InterPro" id="IPR050574">
    <property type="entry name" value="HPF/YfiA_ribosome-assoc"/>
</dbReference>
<name>A0A1F5NNN0_9BACT</name>
<organism evidence="2 3">
    <name type="scientific">Candidatus Doudnabacteria bacterium RIFCSPHIGHO2_01_FULL_46_14</name>
    <dbReference type="NCBI Taxonomy" id="1817824"/>
    <lineage>
        <taxon>Bacteria</taxon>
        <taxon>Candidatus Doudnaibacteriota</taxon>
    </lineage>
</organism>
<dbReference type="CDD" id="cd00552">
    <property type="entry name" value="RaiA"/>
    <property type="match status" value="1"/>
</dbReference>
<dbReference type="Pfam" id="PF02482">
    <property type="entry name" value="Ribosomal_S30AE"/>
    <property type="match status" value="1"/>
</dbReference>
<accession>A0A1F5NNN0</accession>
<reference evidence="2 3" key="1">
    <citation type="journal article" date="2016" name="Nat. Commun.">
        <title>Thousands of microbial genomes shed light on interconnected biogeochemical processes in an aquifer system.</title>
        <authorList>
            <person name="Anantharaman K."/>
            <person name="Brown C.T."/>
            <person name="Hug L.A."/>
            <person name="Sharon I."/>
            <person name="Castelle C.J."/>
            <person name="Probst A.J."/>
            <person name="Thomas B.C."/>
            <person name="Singh A."/>
            <person name="Wilkins M.J."/>
            <person name="Karaoz U."/>
            <person name="Brodie E.L."/>
            <person name="Williams K.H."/>
            <person name="Hubbard S.S."/>
            <person name="Banfield J.F."/>
        </authorList>
    </citation>
    <scope>NUCLEOTIDE SEQUENCE [LARGE SCALE GENOMIC DNA]</scope>
</reference>
<keyword evidence="1" id="KW-0810">Translation regulation</keyword>
<evidence type="ECO:0000256" key="1">
    <source>
        <dbReference type="ARBA" id="ARBA00022845"/>
    </source>
</evidence>
<dbReference type="STRING" id="1817824.A2751_04580"/>
<dbReference type="NCBIfam" id="TIGR00741">
    <property type="entry name" value="yfiA"/>
    <property type="match status" value="1"/>
</dbReference>
<dbReference type="GO" id="GO:0022627">
    <property type="term" value="C:cytosolic small ribosomal subunit"/>
    <property type="evidence" value="ECO:0007669"/>
    <property type="project" value="TreeGrafter"/>
</dbReference>
<dbReference type="AlphaFoldDB" id="A0A1F5NNN0"/>
<sequence>MDSEFVYWYLFVIRKAVNIQIKGTNLELTGPLKAYVNEKIGHLEHYSEEIMEARVELETSTHHQKGFFRCEVNLDLPHMQVMRAESTGDDLYAAIDLVVPKLREQIERHKGRAHGEDRRLKRSLKSIFGWRPWKRG</sequence>
<dbReference type="GO" id="GO:0043024">
    <property type="term" value="F:ribosomal small subunit binding"/>
    <property type="evidence" value="ECO:0007669"/>
    <property type="project" value="TreeGrafter"/>
</dbReference>
<dbReference type="EMBL" id="MFEK01000006">
    <property type="protein sequence ID" value="OGE79238.1"/>
    <property type="molecule type" value="Genomic_DNA"/>
</dbReference>
<dbReference type="GO" id="GO:0045900">
    <property type="term" value="P:negative regulation of translational elongation"/>
    <property type="evidence" value="ECO:0007669"/>
    <property type="project" value="TreeGrafter"/>
</dbReference>
<dbReference type="PANTHER" id="PTHR33231">
    <property type="entry name" value="30S RIBOSOMAL PROTEIN"/>
    <property type="match status" value="1"/>
</dbReference>
<dbReference type="Proteomes" id="UP000176864">
    <property type="component" value="Unassembled WGS sequence"/>
</dbReference>
<protein>
    <submittedName>
        <fullName evidence="2">Ribosomal subunit interface protein</fullName>
    </submittedName>
</protein>